<comment type="caution">
    <text evidence="1">The sequence shown here is derived from an EMBL/GenBank/DDBJ whole genome shotgun (WGS) entry which is preliminary data.</text>
</comment>
<reference evidence="1 2" key="1">
    <citation type="submission" date="2023-09" db="EMBL/GenBank/DDBJ databases">
        <title>Multi-omics analysis of a traditional fermented food reveals byproduct-associated fungal strains for waste-to-food upcycling.</title>
        <authorList>
            <consortium name="Lawrence Berkeley National Laboratory"/>
            <person name="Rekdal V.M."/>
            <person name="Villalobos-Escobedo J.M."/>
            <person name="Rodriguez-Valeron N."/>
            <person name="Garcia M.O."/>
            <person name="Vasquez D.P."/>
            <person name="Damayanti I."/>
            <person name="Sorensen P.M."/>
            <person name="Baidoo E.E."/>
            <person name="De Carvalho A.C."/>
            <person name="Riley R."/>
            <person name="Lipzen A."/>
            <person name="He G."/>
            <person name="Yan M."/>
            <person name="Haridas S."/>
            <person name="Daum C."/>
            <person name="Yoshinaga Y."/>
            <person name="Ng V."/>
            <person name="Grigoriev I.V."/>
            <person name="Munk R."/>
            <person name="Nuraida L."/>
            <person name="Wijaya C.H."/>
            <person name="Morales P.-C."/>
            <person name="Keasling J.D."/>
        </authorList>
    </citation>
    <scope>NUCLEOTIDE SEQUENCE [LARGE SCALE GENOMIC DNA]</scope>
    <source>
        <strain evidence="1 2">FGSC 2613</strain>
    </source>
</reference>
<proteinExistence type="predicted"/>
<gene>
    <name evidence="1" type="ORF">QR685DRAFT_572428</name>
</gene>
<evidence type="ECO:0000313" key="2">
    <source>
        <dbReference type="Proteomes" id="UP001451303"/>
    </source>
</evidence>
<dbReference type="Proteomes" id="UP001451303">
    <property type="component" value="Unassembled WGS sequence"/>
</dbReference>
<dbReference type="EMBL" id="JAVLET010000005">
    <property type="protein sequence ID" value="KAL0469430.1"/>
    <property type="molecule type" value="Genomic_DNA"/>
</dbReference>
<keyword evidence="2" id="KW-1185">Reference proteome</keyword>
<name>A0ABR3D9S1_NEUIN</name>
<sequence>MESGDRIWTIDRAAAGWIDAVAGSRFACKDGTGPNRRAGYGCLGGQLVCGKDDIHGHWSPKGRTAGRMVWMDGAVGGRGRWKRKKR</sequence>
<accession>A0ABR3D9S1</accession>
<evidence type="ECO:0000313" key="1">
    <source>
        <dbReference type="EMBL" id="KAL0469430.1"/>
    </source>
</evidence>
<protein>
    <submittedName>
        <fullName evidence="1">Uncharacterized protein</fullName>
    </submittedName>
</protein>
<organism evidence="1 2">
    <name type="scientific">Neurospora intermedia</name>
    <dbReference type="NCBI Taxonomy" id="5142"/>
    <lineage>
        <taxon>Eukaryota</taxon>
        <taxon>Fungi</taxon>
        <taxon>Dikarya</taxon>
        <taxon>Ascomycota</taxon>
        <taxon>Pezizomycotina</taxon>
        <taxon>Sordariomycetes</taxon>
        <taxon>Sordariomycetidae</taxon>
        <taxon>Sordariales</taxon>
        <taxon>Sordariaceae</taxon>
        <taxon>Neurospora</taxon>
    </lineage>
</organism>